<reference evidence="2" key="1">
    <citation type="submission" date="2014-05" db="EMBL/GenBank/DDBJ databases">
        <title>The transcriptome of the halophilic microalga Tetraselmis sp. GSL018 isolated from the Great Salt Lake, Utah.</title>
        <authorList>
            <person name="Jinkerson R.E."/>
            <person name="D'Adamo S."/>
            <person name="Posewitz M.C."/>
        </authorList>
    </citation>
    <scope>NUCLEOTIDE SEQUENCE</scope>
    <source>
        <strain evidence="2">GSL018</strain>
    </source>
</reference>
<sequence length="165" mass="19210">MPLVVVIGKYLQMYPEINLERLYRYVEQTLEVVCEAPFVMLYVHSEASYSENCPGVLWLRRLYNRLPESVRLNLSSFLVLHCNWSLWLTLLAVCPYFLRDFWGKVKYFSRIELLEEAIQGTLELPQFVLDHDALLEEQPLADYGVYTHRDDIARAEGSAPPPAVL</sequence>
<evidence type="ECO:0000313" key="2">
    <source>
        <dbReference type="EMBL" id="JAC75447.1"/>
    </source>
</evidence>
<dbReference type="InterPro" id="IPR001251">
    <property type="entry name" value="CRAL-TRIO_dom"/>
</dbReference>
<dbReference type="EMBL" id="GBEZ01002182">
    <property type="protein sequence ID" value="JAC82849.1"/>
    <property type="molecule type" value="Transcribed_RNA"/>
</dbReference>
<dbReference type="AlphaFoldDB" id="A0A061RRD0"/>
<dbReference type="InterPro" id="IPR036865">
    <property type="entry name" value="CRAL-TRIO_dom_sf"/>
</dbReference>
<gene>
    <name evidence="2" type="ORF">TSPGSL018_23044</name>
    <name evidence="3" type="ORF">TSPGSL018_4727</name>
</gene>
<name>A0A061RRD0_9CHLO</name>
<proteinExistence type="predicted"/>
<dbReference type="PANTHER" id="PTHR48411:SF1">
    <property type="entry name" value="OS01G0948300 PROTEIN"/>
    <property type="match status" value="1"/>
</dbReference>
<dbReference type="Gene3D" id="3.40.525.10">
    <property type="entry name" value="CRAL-TRIO lipid binding domain"/>
    <property type="match status" value="1"/>
</dbReference>
<dbReference type="EMBL" id="GBEZ01010201">
    <property type="protein sequence ID" value="JAC75447.1"/>
    <property type="molecule type" value="Transcribed_RNA"/>
</dbReference>
<accession>A0A061RRD0</accession>
<feature type="domain" description="CRAL-TRIO" evidence="1">
    <location>
        <begin position="2"/>
        <end position="132"/>
    </location>
</feature>
<dbReference type="Pfam" id="PF13716">
    <property type="entry name" value="CRAL_TRIO_2"/>
    <property type="match status" value="1"/>
</dbReference>
<evidence type="ECO:0000313" key="3">
    <source>
        <dbReference type="EMBL" id="JAC82849.1"/>
    </source>
</evidence>
<protein>
    <submittedName>
        <fullName evidence="2">Sec14p-like lipid-binding protein</fullName>
    </submittedName>
</protein>
<evidence type="ECO:0000259" key="1">
    <source>
        <dbReference type="Pfam" id="PF13716"/>
    </source>
</evidence>
<dbReference type="PANTHER" id="PTHR48411">
    <property type="entry name" value="OS01G0948300 PROTEIN"/>
    <property type="match status" value="1"/>
</dbReference>
<organism evidence="2">
    <name type="scientific">Tetraselmis sp. GSL018</name>
    <dbReference type="NCBI Taxonomy" id="582737"/>
    <lineage>
        <taxon>Eukaryota</taxon>
        <taxon>Viridiplantae</taxon>
        <taxon>Chlorophyta</taxon>
        <taxon>core chlorophytes</taxon>
        <taxon>Chlorodendrophyceae</taxon>
        <taxon>Chlorodendrales</taxon>
        <taxon>Chlorodendraceae</taxon>
        <taxon>Tetraselmis</taxon>
    </lineage>
</organism>